<proteinExistence type="inferred from homology"/>
<dbReference type="EMBL" id="CP058910">
    <property type="protein sequence ID" value="QLH76604.1"/>
    <property type="molecule type" value="Genomic_DNA"/>
</dbReference>
<comment type="similarity">
    <text evidence="2">Belongs to the ComB family.</text>
</comment>
<dbReference type="SUPFAM" id="SSF142823">
    <property type="entry name" value="ComB-like"/>
    <property type="match status" value="1"/>
</dbReference>
<dbReference type="Proteomes" id="UP000509667">
    <property type="component" value="Chromosome"/>
</dbReference>
<evidence type="ECO:0000256" key="1">
    <source>
        <dbReference type="ARBA" id="ARBA00001946"/>
    </source>
</evidence>
<dbReference type="InterPro" id="IPR005238">
    <property type="entry name" value="ComB-like"/>
</dbReference>
<accession>A0A7D5P2Q6</accession>
<dbReference type="GO" id="GO:0050532">
    <property type="term" value="F:2-phosphosulfolactate phosphatase activity"/>
    <property type="evidence" value="ECO:0007669"/>
    <property type="project" value="UniProtKB-EC"/>
</dbReference>
<dbReference type="PANTHER" id="PTHR37311">
    <property type="entry name" value="2-PHOSPHOSULFOLACTATE PHOSPHATASE-RELATED"/>
    <property type="match status" value="1"/>
</dbReference>
<comment type="catalytic activity">
    <reaction evidence="6">
        <text>(2R)-O-phospho-3-sulfolactate + H2O = (2R)-3-sulfolactate + phosphate</text>
        <dbReference type="Rhea" id="RHEA:23416"/>
        <dbReference type="ChEBI" id="CHEBI:15377"/>
        <dbReference type="ChEBI" id="CHEBI:15597"/>
        <dbReference type="ChEBI" id="CHEBI:43474"/>
        <dbReference type="ChEBI" id="CHEBI:58738"/>
        <dbReference type="EC" id="3.1.3.71"/>
    </reaction>
</comment>
<evidence type="ECO:0000256" key="4">
    <source>
        <dbReference type="ARBA" id="ARBA00022801"/>
    </source>
</evidence>
<dbReference type="RefSeq" id="WP_179910540.1">
    <property type="nucleotide sequence ID" value="NZ_CP058910.1"/>
</dbReference>
<evidence type="ECO:0000256" key="6">
    <source>
        <dbReference type="ARBA" id="ARBA00033711"/>
    </source>
</evidence>
<dbReference type="EC" id="3.1.3.71" evidence="3"/>
<dbReference type="InterPro" id="IPR036702">
    <property type="entry name" value="ComB-like_sf"/>
</dbReference>
<dbReference type="Pfam" id="PF04029">
    <property type="entry name" value="2-ph_phosp"/>
    <property type="match status" value="1"/>
</dbReference>
<keyword evidence="8" id="KW-1185">Reference proteome</keyword>
<dbReference type="KEGG" id="hrr:HZS55_04470"/>
<evidence type="ECO:0000313" key="8">
    <source>
        <dbReference type="Proteomes" id="UP000509667"/>
    </source>
</evidence>
<reference evidence="7 8" key="1">
    <citation type="submission" date="2020-07" db="EMBL/GenBank/DDBJ databases">
        <title>Halosimplex pelagicum sp. nov. and Halosimplex rubrum sp. nov., isolated from salted brown alga Laminaria, and emended description of the genus Halosimplex.</title>
        <authorList>
            <person name="Cui H."/>
        </authorList>
    </citation>
    <scope>NUCLEOTIDE SEQUENCE [LARGE SCALE GENOMIC DNA]</scope>
    <source>
        <strain evidence="7 8">R27</strain>
    </source>
</reference>
<protein>
    <recommendedName>
        <fullName evidence="3">2-phosphosulfolactate phosphatase</fullName>
        <ecNumber evidence="3">3.1.3.71</ecNumber>
    </recommendedName>
</protein>
<dbReference type="GeneID" id="56077091"/>
<gene>
    <name evidence="7" type="ORF">HZS55_04470</name>
</gene>
<sequence>MASLADTDIEDRLTDRILPSRARIPEEPPAGNYVVIDVTHFSTTVVELFENGAEYVHVTEERGDEHAFKEAHPEARIGGGSSDDYTPTEGYDFFNSPTWVNDTDVTGRPTALTSTNGGAAVTDLRLGGGDDVDVYVGTLANARAVADHLDGAEKPTYMVAAGSKGKPSPEDTVGAVVIGRHVYGEAPTDEERALYRQVAKLGKAPKYEQKADIRLNDLVEYDLRFSESAVVPTLEGQRLHDVSEE</sequence>
<dbReference type="GO" id="GO:0000287">
    <property type="term" value="F:magnesium ion binding"/>
    <property type="evidence" value="ECO:0007669"/>
    <property type="project" value="InterPro"/>
</dbReference>
<dbReference type="OrthoDB" id="233938at2157"/>
<evidence type="ECO:0000256" key="3">
    <source>
        <dbReference type="ARBA" id="ARBA00012953"/>
    </source>
</evidence>
<dbReference type="AlphaFoldDB" id="A0A7D5P2Q6"/>
<dbReference type="GO" id="GO:0050545">
    <property type="term" value="F:sulfopyruvate decarboxylase activity"/>
    <property type="evidence" value="ECO:0007669"/>
    <property type="project" value="TreeGrafter"/>
</dbReference>
<comment type="cofactor">
    <cofactor evidence="1">
        <name>Mg(2+)</name>
        <dbReference type="ChEBI" id="CHEBI:18420"/>
    </cofactor>
</comment>
<organism evidence="7 8">
    <name type="scientific">Halosimplex rubrum</name>
    <dbReference type="NCBI Taxonomy" id="869889"/>
    <lineage>
        <taxon>Archaea</taxon>
        <taxon>Methanobacteriati</taxon>
        <taxon>Methanobacteriota</taxon>
        <taxon>Stenosarchaea group</taxon>
        <taxon>Halobacteria</taxon>
        <taxon>Halobacteriales</taxon>
        <taxon>Haloarculaceae</taxon>
        <taxon>Halosimplex</taxon>
    </lineage>
</organism>
<evidence type="ECO:0000256" key="5">
    <source>
        <dbReference type="ARBA" id="ARBA00022842"/>
    </source>
</evidence>
<evidence type="ECO:0000313" key="7">
    <source>
        <dbReference type="EMBL" id="QLH76604.1"/>
    </source>
</evidence>
<keyword evidence="5" id="KW-0460">Magnesium</keyword>
<keyword evidence="4" id="KW-0378">Hydrolase</keyword>
<evidence type="ECO:0000256" key="2">
    <source>
        <dbReference type="ARBA" id="ARBA00009997"/>
    </source>
</evidence>
<dbReference type="Gene3D" id="3.90.1560.10">
    <property type="entry name" value="ComB-like"/>
    <property type="match status" value="1"/>
</dbReference>
<name>A0A7D5P2Q6_9EURY</name>
<dbReference type="PANTHER" id="PTHR37311:SF1">
    <property type="entry name" value="2-PHOSPHOSULFOLACTATE PHOSPHATASE-RELATED"/>
    <property type="match status" value="1"/>
</dbReference>